<evidence type="ECO:0000256" key="1">
    <source>
        <dbReference type="SAM" id="MobiDB-lite"/>
    </source>
</evidence>
<proteinExistence type="predicted"/>
<name>A0A5B7GY37_PORTR</name>
<feature type="region of interest" description="Disordered" evidence="1">
    <location>
        <begin position="123"/>
        <end position="177"/>
    </location>
</feature>
<organism evidence="2 3">
    <name type="scientific">Portunus trituberculatus</name>
    <name type="common">Swimming crab</name>
    <name type="synonym">Neptunus trituberculatus</name>
    <dbReference type="NCBI Taxonomy" id="210409"/>
    <lineage>
        <taxon>Eukaryota</taxon>
        <taxon>Metazoa</taxon>
        <taxon>Ecdysozoa</taxon>
        <taxon>Arthropoda</taxon>
        <taxon>Crustacea</taxon>
        <taxon>Multicrustacea</taxon>
        <taxon>Malacostraca</taxon>
        <taxon>Eumalacostraca</taxon>
        <taxon>Eucarida</taxon>
        <taxon>Decapoda</taxon>
        <taxon>Pleocyemata</taxon>
        <taxon>Brachyura</taxon>
        <taxon>Eubrachyura</taxon>
        <taxon>Portunoidea</taxon>
        <taxon>Portunidae</taxon>
        <taxon>Portuninae</taxon>
        <taxon>Portunus</taxon>
    </lineage>
</organism>
<dbReference type="AlphaFoldDB" id="A0A5B7GY37"/>
<feature type="compositionally biased region" description="Basic and acidic residues" evidence="1">
    <location>
        <begin position="148"/>
        <end position="158"/>
    </location>
</feature>
<protein>
    <submittedName>
        <fullName evidence="2">Uncharacterized protein</fullName>
    </submittedName>
</protein>
<gene>
    <name evidence="2" type="ORF">E2C01_059052</name>
</gene>
<reference evidence="2 3" key="1">
    <citation type="submission" date="2019-05" db="EMBL/GenBank/DDBJ databases">
        <title>Another draft genome of Portunus trituberculatus and its Hox gene families provides insights of decapod evolution.</title>
        <authorList>
            <person name="Jeong J.-H."/>
            <person name="Song I."/>
            <person name="Kim S."/>
            <person name="Choi T."/>
            <person name="Kim D."/>
            <person name="Ryu S."/>
            <person name="Kim W."/>
        </authorList>
    </citation>
    <scope>NUCLEOTIDE SEQUENCE [LARGE SCALE GENOMIC DNA]</scope>
    <source>
        <tissue evidence="2">Muscle</tissue>
    </source>
</reference>
<accession>A0A5B7GY37</accession>
<comment type="caution">
    <text evidence="2">The sequence shown here is derived from an EMBL/GenBank/DDBJ whole genome shotgun (WGS) entry which is preliminary data.</text>
</comment>
<keyword evidence="3" id="KW-1185">Reference proteome</keyword>
<dbReference type="EMBL" id="VSRR010022725">
    <property type="protein sequence ID" value="MPC64930.1"/>
    <property type="molecule type" value="Genomic_DNA"/>
</dbReference>
<evidence type="ECO:0000313" key="3">
    <source>
        <dbReference type="Proteomes" id="UP000324222"/>
    </source>
</evidence>
<dbReference type="Proteomes" id="UP000324222">
    <property type="component" value="Unassembled WGS sequence"/>
</dbReference>
<evidence type="ECO:0000313" key="2">
    <source>
        <dbReference type="EMBL" id="MPC64930.1"/>
    </source>
</evidence>
<sequence>MHVRRSEPLNQRGDSYDLTYLEQYFVSAEDRNHVMWNPRPATLIMKRRAEAAPAGIWKSLSRVKLNTARGDSIFLKSLFVTRLRQSWCRGWCASLPPSLPRHGLAASCPGLLNWLSMDGADEGAAVANDTPPQGRRSHNLHSASPSSPREERGSDGRKLMAISPNPPMRCSLLGGSQ</sequence>